<accession>A0ABU0JW70</accession>
<dbReference type="EMBL" id="JAUSWN010000019">
    <property type="protein sequence ID" value="MDQ0480413.1"/>
    <property type="molecule type" value="Genomic_DNA"/>
</dbReference>
<evidence type="ECO:0000313" key="1">
    <source>
        <dbReference type="EMBL" id="MDQ0480413.1"/>
    </source>
</evidence>
<comment type="caution">
    <text evidence="1">The sequence shown here is derived from an EMBL/GenBank/DDBJ whole genome shotgun (WGS) entry which is preliminary data.</text>
</comment>
<proteinExistence type="predicted"/>
<sequence length="567" mass="68450">MNNKNDMLEINNYINELMEKNQKNLMFLENDDINKIYEFALYKGLKAETVKKLIDHNREKFFIINSEQEYNKLGDRPFGQCFHHITDKDYSENKFIDKFKRIHKIEKDKFLFSLNQENVESSKINESMIISSKNIYDSKIIEVIPLNNIKKLNFSYAPLIYKNELHAIKCIKISCNKNSEELELSTYYIENIIKFGEFLRRLIFIYNHELIVENRWELLQDEDLEGNIHKEEFEKDVSKYEGSYEEILKNNEVYFRLKIFSNLTIENKINEAYKTVCFITKKKVIIHLNNKEKVSLILKKSILDKVNVEKTECLIYWINTGDYGEGILITDKKVYYICKENYWSLSIKEIQLILLVENNICFDNLCAFINMEYKQDIREIFYFIEYIIFTLKFKETLEKNNLTTYTKIDKLNKEEYYDFIKKILCRLDKRFRRYIKMAFENGNRKYIGWYLRLESKSDYGEIPLIIINNSWNRKNGFLITNKNIYFKDILKESWKICLLDIRKVHYDLRGYIYINEKQVSIRGREKKYIKIISSFIYFFSSILIGIELNNMDKELIEVLKNLDIEFD</sequence>
<protein>
    <submittedName>
        <fullName evidence="1">Uncharacterized protein</fullName>
    </submittedName>
</protein>
<organism evidence="1 2">
    <name type="scientific">Hathewaya limosa</name>
    <name type="common">Clostridium limosum</name>
    <dbReference type="NCBI Taxonomy" id="1536"/>
    <lineage>
        <taxon>Bacteria</taxon>
        <taxon>Bacillati</taxon>
        <taxon>Bacillota</taxon>
        <taxon>Clostridia</taxon>
        <taxon>Eubacteriales</taxon>
        <taxon>Clostridiaceae</taxon>
        <taxon>Hathewaya</taxon>
    </lineage>
</organism>
<name>A0ABU0JW70_HATLI</name>
<reference evidence="1 2" key="1">
    <citation type="submission" date="2023-07" db="EMBL/GenBank/DDBJ databases">
        <title>Genomic Encyclopedia of Type Strains, Phase IV (KMG-IV): sequencing the most valuable type-strain genomes for metagenomic binning, comparative biology and taxonomic classification.</title>
        <authorList>
            <person name="Goeker M."/>
        </authorList>
    </citation>
    <scope>NUCLEOTIDE SEQUENCE [LARGE SCALE GENOMIC DNA]</scope>
    <source>
        <strain evidence="1 2">DSM 1400</strain>
    </source>
</reference>
<dbReference type="RefSeq" id="WP_307356386.1">
    <property type="nucleotide sequence ID" value="NZ_BAAACJ010000007.1"/>
</dbReference>
<evidence type="ECO:0000313" key="2">
    <source>
        <dbReference type="Proteomes" id="UP001224418"/>
    </source>
</evidence>
<gene>
    <name evidence="1" type="ORF">QOZ93_002161</name>
</gene>
<dbReference type="Proteomes" id="UP001224418">
    <property type="component" value="Unassembled WGS sequence"/>
</dbReference>
<keyword evidence="2" id="KW-1185">Reference proteome</keyword>